<keyword evidence="3" id="KW-1185">Reference proteome</keyword>
<evidence type="ECO:0000256" key="1">
    <source>
        <dbReference type="SAM" id="Phobius"/>
    </source>
</evidence>
<keyword evidence="1" id="KW-0812">Transmembrane</keyword>
<dbReference type="EMBL" id="AP025637">
    <property type="protein sequence ID" value="BDG71702.1"/>
    <property type="molecule type" value="Genomic_DNA"/>
</dbReference>
<keyword evidence="1" id="KW-1133">Transmembrane helix</keyword>
<dbReference type="InterPro" id="IPR045519">
    <property type="entry name" value="DUF6476"/>
</dbReference>
<proteinExistence type="predicted"/>
<dbReference type="Pfam" id="PF20082">
    <property type="entry name" value="DUF6476"/>
    <property type="match status" value="1"/>
</dbReference>
<evidence type="ECO:0000313" key="2">
    <source>
        <dbReference type="EMBL" id="BDG71702.1"/>
    </source>
</evidence>
<sequence length="123" mass="12127">MPAASGGAMRSTRPAAVSGEGDGVAALKALVIGMGVLIVAGTVTLVVLLVQRANAPSAPRVAGATPMVVAQDIVLGEPAGSRIGGIAAAGGALAIWVVRPDGERVVLVDPASGRRSGEIRLRD</sequence>
<accession>A0ABM7Y1N8</accession>
<gene>
    <name evidence="2" type="ORF">Rmf_16310</name>
</gene>
<feature type="transmembrane region" description="Helical" evidence="1">
    <location>
        <begin position="29"/>
        <end position="50"/>
    </location>
</feature>
<reference evidence="2 3" key="1">
    <citation type="journal article" date="2016" name="Microbes Environ.">
        <title>Phylogenetically diverse aerobic anoxygenic phototrophic bacteria isolated from epilithic biofilms in Tama river, Japan.</title>
        <authorList>
            <person name="Hirose S."/>
            <person name="Matsuura K."/>
            <person name="Haruta S."/>
        </authorList>
    </citation>
    <scope>NUCLEOTIDE SEQUENCE [LARGE SCALE GENOMIC DNA]</scope>
    <source>
        <strain evidence="2 3">S08</strain>
    </source>
</reference>
<organism evidence="2 3">
    <name type="scientific">Roseomonas fluvialis</name>
    <dbReference type="NCBI Taxonomy" id="1750527"/>
    <lineage>
        <taxon>Bacteria</taxon>
        <taxon>Pseudomonadati</taxon>
        <taxon>Pseudomonadota</taxon>
        <taxon>Alphaproteobacteria</taxon>
        <taxon>Acetobacterales</taxon>
        <taxon>Roseomonadaceae</taxon>
        <taxon>Roseomonas</taxon>
    </lineage>
</organism>
<keyword evidence="1" id="KW-0472">Membrane</keyword>
<evidence type="ECO:0000313" key="3">
    <source>
        <dbReference type="Proteomes" id="UP000831327"/>
    </source>
</evidence>
<protein>
    <submittedName>
        <fullName evidence="2">Uncharacterized protein</fullName>
    </submittedName>
</protein>
<name>A0ABM7Y1N8_9PROT</name>
<dbReference type="Proteomes" id="UP000831327">
    <property type="component" value="Chromosome"/>
</dbReference>